<gene>
    <name evidence="1" type="ORF">SDC9_82353</name>
</gene>
<evidence type="ECO:0000313" key="1">
    <source>
        <dbReference type="EMBL" id="MPM35759.1"/>
    </source>
</evidence>
<comment type="caution">
    <text evidence="1">The sequence shown here is derived from an EMBL/GenBank/DDBJ whole genome shotgun (WGS) entry which is preliminary data.</text>
</comment>
<sequence length="50" mass="6028">MYLMRKMVFVLKTIVKPLYKYHVKVTNASYTGYCREGIKDSKNYERGEFQ</sequence>
<accession>A0A644Z5B1</accession>
<dbReference type="EMBL" id="VSSQ01007388">
    <property type="protein sequence ID" value="MPM35759.1"/>
    <property type="molecule type" value="Genomic_DNA"/>
</dbReference>
<protein>
    <submittedName>
        <fullName evidence="1">Uncharacterized protein</fullName>
    </submittedName>
</protein>
<proteinExistence type="predicted"/>
<organism evidence="1">
    <name type="scientific">bioreactor metagenome</name>
    <dbReference type="NCBI Taxonomy" id="1076179"/>
    <lineage>
        <taxon>unclassified sequences</taxon>
        <taxon>metagenomes</taxon>
        <taxon>ecological metagenomes</taxon>
    </lineage>
</organism>
<reference evidence="1" key="1">
    <citation type="submission" date="2019-08" db="EMBL/GenBank/DDBJ databases">
        <authorList>
            <person name="Kucharzyk K."/>
            <person name="Murdoch R.W."/>
            <person name="Higgins S."/>
            <person name="Loffler F."/>
        </authorList>
    </citation>
    <scope>NUCLEOTIDE SEQUENCE</scope>
</reference>
<name>A0A644Z5B1_9ZZZZ</name>
<dbReference type="AlphaFoldDB" id="A0A644Z5B1"/>